<dbReference type="EMBL" id="CP021354">
    <property type="protein sequence ID" value="AWK72860.1"/>
    <property type="molecule type" value="Genomic_DNA"/>
</dbReference>
<dbReference type="Proteomes" id="UP000245711">
    <property type="component" value="Chromosome"/>
</dbReference>
<dbReference type="KEGG" id="roz:CBI38_16155"/>
<protein>
    <submittedName>
        <fullName evidence="1">Uncharacterized protein</fullName>
    </submittedName>
</protein>
<sequence>MKAEPLTCGDYVTATFARDFVAEGFDYDTVERIHSGDLDEWTFALAQSGLFTNRVVAHARQAWQDDPRSLLDSLLADADEMTVKRYDVVWQALTRTAQFGTSGVAAEYA</sequence>
<dbReference type="OrthoDB" id="4554356at2"/>
<name>A0A2S2BW49_9NOCA</name>
<evidence type="ECO:0000313" key="1">
    <source>
        <dbReference type="EMBL" id="AWK72860.1"/>
    </source>
</evidence>
<evidence type="ECO:0000313" key="2">
    <source>
        <dbReference type="Proteomes" id="UP000245711"/>
    </source>
</evidence>
<proteinExistence type="predicted"/>
<organism evidence="1 2">
    <name type="scientific">Rhodococcus oxybenzonivorans</name>
    <dbReference type="NCBI Taxonomy" id="1990687"/>
    <lineage>
        <taxon>Bacteria</taxon>
        <taxon>Bacillati</taxon>
        <taxon>Actinomycetota</taxon>
        <taxon>Actinomycetes</taxon>
        <taxon>Mycobacteriales</taxon>
        <taxon>Nocardiaceae</taxon>
        <taxon>Rhodococcus</taxon>
    </lineage>
</organism>
<reference evidence="1 2" key="1">
    <citation type="submission" date="2017-05" db="EMBL/GenBank/DDBJ databases">
        <title>Isolation of Rhodococcus sp. S2-17 biodegrading of BP-3.</title>
        <authorList>
            <person name="Lee Y."/>
            <person name="Kim K.H."/>
            <person name="Chun B.H."/>
            <person name="Jung H.S."/>
            <person name="Jeon C.O."/>
        </authorList>
    </citation>
    <scope>NUCLEOTIDE SEQUENCE [LARGE SCALE GENOMIC DNA]</scope>
    <source>
        <strain evidence="1 2">S2-17</strain>
    </source>
</reference>
<dbReference type="RefSeq" id="WP_109330336.1">
    <property type="nucleotide sequence ID" value="NZ_CP021354.1"/>
</dbReference>
<dbReference type="AlphaFoldDB" id="A0A2S2BW49"/>
<keyword evidence="2" id="KW-1185">Reference proteome</keyword>
<accession>A0A2S2BW49</accession>
<gene>
    <name evidence="1" type="ORF">CBI38_16155</name>
</gene>